<dbReference type="GO" id="GO:0051015">
    <property type="term" value="F:actin filament binding"/>
    <property type="evidence" value="ECO:0007669"/>
    <property type="project" value="InterPro"/>
</dbReference>
<evidence type="ECO:0000313" key="3">
    <source>
        <dbReference type="Proteomes" id="UP000052978"/>
    </source>
</evidence>
<organism evidence="2 3">
    <name type="scientific">Myotis brandtii</name>
    <name type="common">Brandt's bat</name>
    <dbReference type="NCBI Taxonomy" id="109478"/>
    <lineage>
        <taxon>Eukaryota</taxon>
        <taxon>Metazoa</taxon>
        <taxon>Chordata</taxon>
        <taxon>Craniata</taxon>
        <taxon>Vertebrata</taxon>
        <taxon>Euteleostomi</taxon>
        <taxon>Mammalia</taxon>
        <taxon>Eutheria</taxon>
        <taxon>Laurasiatheria</taxon>
        <taxon>Chiroptera</taxon>
        <taxon>Yangochiroptera</taxon>
        <taxon>Vespertilionidae</taxon>
        <taxon>Myotis</taxon>
    </lineage>
</organism>
<protein>
    <submittedName>
        <fullName evidence="2">Protein Shroom2</fullName>
    </submittedName>
</protein>
<evidence type="ECO:0000313" key="2">
    <source>
        <dbReference type="EMBL" id="EPQ16895.1"/>
    </source>
</evidence>
<dbReference type="GO" id="GO:0030864">
    <property type="term" value="C:cortical actin cytoskeleton"/>
    <property type="evidence" value="ECO:0007669"/>
    <property type="project" value="TreeGrafter"/>
</dbReference>
<dbReference type="Proteomes" id="UP000052978">
    <property type="component" value="Unassembled WGS sequence"/>
</dbReference>
<dbReference type="GO" id="GO:0007015">
    <property type="term" value="P:actin filament organization"/>
    <property type="evidence" value="ECO:0007669"/>
    <property type="project" value="TreeGrafter"/>
</dbReference>
<sequence length="204" mass="21517">MFQTASSEDGSGRRGTLESSVTEASKPHVRFKLPGCRPPSWLAVNLHIALISQWEGSSSQDLSSVWELTSLQSTSDHFSSLGSVDSLDQPSPSGHLSAAKSSGSINHLGGPSKRDSAYSSFCTSSNTPDHTLPKADASSTDNILYKVDLREASRPGGWQDPQGLEETPGCFPTGGPWDSSRSPGPEDTSEPKLSTSGRSSLGPI</sequence>
<feature type="region of interest" description="Disordered" evidence="1">
    <location>
        <begin position="151"/>
        <end position="204"/>
    </location>
</feature>
<dbReference type="AlphaFoldDB" id="S7NK67"/>
<feature type="compositionally biased region" description="Polar residues" evidence="1">
    <location>
        <begin position="80"/>
        <end position="105"/>
    </location>
</feature>
<dbReference type="InterPro" id="IPR027685">
    <property type="entry name" value="Shroom_fam"/>
</dbReference>
<dbReference type="GO" id="GO:0043296">
    <property type="term" value="C:apical junction complex"/>
    <property type="evidence" value="ECO:0007669"/>
    <property type="project" value="TreeGrafter"/>
</dbReference>
<feature type="compositionally biased region" description="Polar residues" evidence="1">
    <location>
        <begin position="191"/>
        <end position="204"/>
    </location>
</feature>
<accession>S7NK67</accession>
<gene>
    <name evidence="2" type="ORF">D623_10003664</name>
</gene>
<feature type="compositionally biased region" description="Polar residues" evidence="1">
    <location>
        <begin position="117"/>
        <end position="129"/>
    </location>
</feature>
<dbReference type="PANTHER" id="PTHR15012">
    <property type="entry name" value="APICAL PROTEIN/SHROOM-RELATED"/>
    <property type="match status" value="1"/>
</dbReference>
<reference evidence="2 3" key="1">
    <citation type="journal article" date="2013" name="Nat. Commun.">
        <title>Genome analysis reveals insights into physiology and longevity of the Brandt's bat Myotis brandtii.</title>
        <authorList>
            <person name="Seim I."/>
            <person name="Fang X."/>
            <person name="Xiong Z."/>
            <person name="Lobanov A.V."/>
            <person name="Huang Z."/>
            <person name="Ma S."/>
            <person name="Feng Y."/>
            <person name="Turanov A.A."/>
            <person name="Zhu Y."/>
            <person name="Lenz T.L."/>
            <person name="Gerashchenko M.V."/>
            <person name="Fan D."/>
            <person name="Hee Yim S."/>
            <person name="Yao X."/>
            <person name="Jordan D."/>
            <person name="Xiong Y."/>
            <person name="Ma Y."/>
            <person name="Lyapunov A.N."/>
            <person name="Chen G."/>
            <person name="Kulakova O.I."/>
            <person name="Sun Y."/>
            <person name="Lee S.G."/>
            <person name="Bronson R.T."/>
            <person name="Moskalev A.A."/>
            <person name="Sunyaev S.R."/>
            <person name="Zhang G."/>
            <person name="Krogh A."/>
            <person name="Wang J."/>
            <person name="Gladyshev V.N."/>
        </authorList>
    </citation>
    <scope>NUCLEOTIDE SEQUENCE [LARGE SCALE GENOMIC DNA]</scope>
</reference>
<dbReference type="PANTHER" id="PTHR15012:SF8">
    <property type="entry name" value="PROTEIN SHROOM2"/>
    <property type="match status" value="1"/>
</dbReference>
<dbReference type="GO" id="GO:0016324">
    <property type="term" value="C:apical plasma membrane"/>
    <property type="evidence" value="ECO:0007669"/>
    <property type="project" value="TreeGrafter"/>
</dbReference>
<keyword evidence="3" id="KW-1185">Reference proteome</keyword>
<dbReference type="EMBL" id="KE164313">
    <property type="protein sequence ID" value="EPQ16895.1"/>
    <property type="molecule type" value="Genomic_DNA"/>
</dbReference>
<dbReference type="GO" id="GO:0005912">
    <property type="term" value="C:adherens junction"/>
    <property type="evidence" value="ECO:0007669"/>
    <property type="project" value="TreeGrafter"/>
</dbReference>
<name>S7NK67_MYOBR</name>
<feature type="region of interest" description="Disordered" evidence="1">
    <location>
        <begin position="1"/>
        <end position="24"/>
    </location>
</feature>
<evidence type="ECO:0000256" key="1">
    <source>
        <dbReference type="SAM" id="MobiDB-lite"/>
    </source>
</evidence>
<feature type="region of interest" description="Disordered" evidence="1">
    <location>
        <begin position="80"/>
        <end position="137"/>
    </location>
</feature>
<proteinExistence type="predicted"/>